<accession>A0A1J1IQ49</accession>
<name>A0A1J1IQ49_9DIPT</name>
<proteinExistence type="predicted"/>
<keyword evidence="2" id="KW-1185">Reference proteome</keyword>
<organism evidence="1 2">
    <name type="scientific">Clunio marinus</name>
    <dbReference type="NCBI Taxonomy" id="568069"/>
    <lineage>
        <taxon>Eukaryota</taxon>
        <taxon>Metazoa</taxon>
        <taxon>Ecdysozoa</taxon>
        <taxon>Arthropoda</taxon>
        <taxon>Hexapoda</taxon>
        <taxon>Insecta</taxon>
        <taxon>Pterygota</taxon>
        <taxon>Neoptera</taxon>
        <taxon>Endopterygota</taxon>
        <taxon>Diptera</taxon>
        <taxon>Nematocera</taxon>
        <taxon>Chironomoidea</taxon>
        <taxon>Chironomidae</taxon>
        <taxon>Clunio</taxon>
    </lineage>
</organism>
<reference evidence="1 2" key="1">
    <citation type="submission" date="2015-04" db="EMBL/GenBank/DDBJ databases">
        <authorList>
            <person name="Syromyatnikov M.Y."/>
            <person name="Popov V.N."/>
        </authorList>
    </citation>
    <scope>NUCLEOTIDE SEQUENCE [LARGE SCALE GENOMIC DNA]</scope>
</reference>
<dbReference type="EMBL" id="CVRI01000057">
    <property type="protein sequence ID" value="CRL02288.1"/>
    <property type="molecule type" value="Genomic_DNA"/>
</dbReference>
<dbReference type="AlphaFoldDB" id="A0A1J1IQ49"/>
<evidence type="ECO:0000313" key="1">
    <source>
        <dbReference type="EMBL" id="CRL02288.1"/>
    </source>
</evidence>
<dbReference type="Proteomes" id="UP000183832">
    <property type="component" value="Unassembled WGS sequence"/>
</dbReference>
<evidence type="ECO:0000313" key="2">
    <source>
        <dbReference type="Proteomes" id="UP000183832"/>
    </source>
</evidence>
<sequence length="70" mass="8122">MTESKKESKEIDDTYKSSPLEGIFLEEFPHALIQKENKLNAPSTIPCDFEGKRLTFSLECYALLIYFLIF</sequence>
<gene>
    <name evidence="1" type="ORF">CLUMA_CG015543</name>
</gene>
<protein>
    <submittedName>
        <fullName evidence="1">CLUMA_CG015543, isoform A</fullName>
    </submittedName>
</protein>